<dbReference type="Proteomes" id="UP000270094">
    <property type="component" value="Unassembled WGS sequence"/>
</dbReference>
<evidence type="ECO:0000313" key="3">
    <source>
        <dbReference type="EMBL" id="VDM72936.1"/>
    </source>
</evidence>
<feature type="domain" description="Nematode cuticle collagen N-terminal" evidence="2">
    <location>
        <begin position="14"/>
        <end position="53"/>
    </location>
</feature>
<protein>
    <recommendedName>
        <fullName evidence="2">Nematode cuticle collagen N-terminal domain-containing protein</fullName>
    </recommendedName>
</protein>
<proteinExistence type="predicted"/>
<dbReference type="AlphaFoldDB" id="A0A3P7IS97"/>
<sequence length="58" mass="6469">MFPTMFEVKLVMRVASAGSTLAIVACLKVVPLRYDTINENYDDILDGLSAIRDDIDFT</sequence>
<keyword evidence="4" id="KW-1185">Reference proteome</keyword>
<dbReference type="GO" id="GO:0042302">
    <property type="term" value="F:structural constituent of cuticle"/>
    <property type="evidence" value="ECO:0007669"/>
    <property type="project" value="InterPro"/>
</dbReference>
<evidence type="ECO:0000259" key="2">
    <source>
        <dbReference type="Pfam" id="PF01484"/>
    </source>
</evidence>
<keyword evidence="1" id="KW-0677">Repeat</keyword>
<evidence type="ECO:0000313" key="4">
    <source>
        <dbReference type="Proteomes" id="UP000270094"/>
    </source>
</evidence>
<gene>
    <name evidence="3" type="ORF">SVUK_LOCUS7934</name>
</gene>
<dbReference type="Pfam" id="PF01484">
    <property type="entry name" value="Col_cuticle_N"/>
    <property type="match status" value="1"/>
</dbReference>
<name>A0A3P7IS97_STRVU</name>
<dbReference type="OrthoDB" id="5875171at2759"/>
<organism evidence="3 4">
    <name type="scientific">Strongylus vulgaris</name>
    <name type="common">Blood worm</name>
    <dbReference type="NCBI Taxonomy" id="40348"/>
    <lineage>
        <taxon>Eukaryota</taxon>
        <taxon>Metazoa</taxon>
        <taxon>Ecdysozoa</taxon>
        <taxon>Nematoda</taxon>
        <taxon>Chromadorea</taxon>
        <taxon>Rhabditida</taxon>
        <taxon>Rhabditina</taxon>
        <taxon>Rhabditomorpha</taxon>
        <taxon>Strongyloidea</taxon>
        <taxon>Strongylidae</taxon>
        <taxon>Strongylus</taxon>
    </lineage>
</organism>
<evidence type="ECO:0000256" key="1">
    <source>
        <dbReference type="ARBA" id="ARBA00022737"/>
    </source>
</evidence>
<accession>A0A3P7IS97</accession>
<reference evidence="3 4" key="1">
    <citation type="submission" date="2018-11" db="EMBL/GenBank/DDBJ databases">
        <authorList>
            <consortium name="Pathogen Informatics"/>
        </authorList>
    </citation>
    <scope>NUCLEOTIDE SEQUENCE [LARGE SCALE GENOMIC DNA]</scope>
</reference>
<dbReference type="EMBL" id="UYYB01028004">
    <property type="protein sequence ID" value="VDM72936.1"/>
    <property type="molecule type" value="Genomic_DNA"/>
</dbReference>
<dbReference type="InterPro" id="IPR002486">
    <property type="entry name" value="Col_cuticle_N"/>
</dbReference>